<evidence type="ECO:0000313" key="1">
    <source>
        <dbReference type="EMBL" id="MBD3325845.1"/>
    </source>
</evidence>
<comment type="caution">
    <text evidence="1">The sequence shown here is derived from an EMBL/GenBank/DDBJ whole genome shotgun (WGS) entry which is preliminary data.</text>
</comment>
<gene>
    <name evidence="1" type="ORF">GF339_14765</name>
</gene>
<dbReference type="AlphaFoldDB" id="A0A9D5Q6J8"/>
<feature type="non-terminal residue" evidence="1">
    <location>
        <position position="138"/>
    </location>
</feature>
<sequence>MPTQNSLKTYITNALTYFGCPPQQHGNILSVELTPELAQHFGTSHLRLVFDAAHRQDTTEVVTPGSYLITRLYQLLQRTGTHLSLTLPERITPSSKTQQAGSSSVAVEITPCHGVITRRRSRKVRRSEAFLTFRVTYY</sequence>
<dbReference type="Proteomes" id="UP000649604">
    <property type="component" value="Unassembled WGS sequence"/>
</dbReference>
<protein>
    <submittedName>
        <fullName evidence="1">Uncharacterized protein</fullName>
    </submittedName>
</protein>
<evidence type="ECO:0000313" key="2">
    <source>
        <dbReference type="Proteomes" id="UP000649604"/>
    </source>
</evidence>
<dbReference type="EMBL" id="WJJP01000480">
    <property type="protein sequence ID" value="MBD3325845.1"/>
    <property type="molecule type" value="Genomic_DNA"/>
</dbReference>
<accession>A0A9D5Q6J8</accession>
<proteinExistence type="predicted"/>
<name>A0A9D5Q6J8_9BACT</name>
<organism evidence="1 2">
    <name type="scientific">candidate division KSB3 bacterium</name>
    <dbReference type="NCBI Taxonomy" id="2044937"/>
    <lineage>
        <taxon>Bacteria</taxon>
        <taxon>candidate division KSB3</taxon>
    </lineage>
</organism>
<reference evidence="1" key="1">
    <citation type="submission" date="2019-11" db="EMBL/GenBank/DDBJ databases">
        <title>Microbial mats filling the niche in hypersaline microbial mats.</title>
        <authorList>
            <person name="Wong H.L."/>
            <person name="Macleod F.I."/>
            <person name="White R.A. III"/>
            <person name="Burns B.P."/>
        </authorList>
    </citation>
    <scope>NUCLEOTIDE SEQUENCE</scope>
    <source>
        <strain evidence="1">Rbin_158</strain>
    </source>
</reference>